<keyword evidence="2" id="KW-1185">Reference proteome</keyword>
<dbReference type="Proteomes" id="UP000231134">
    <property type="component" value="Unassembled WGS sequence"/>
</dbReference>
<gene>
    <name evidence="1" type="ORF">BGX16_1329</name>
</gene>
<sequence length="49" mass="5171">MGLLDGNAITSLNSWACQPSAVGVLQATLRSVLRTFAESAKPFACLTLF</sequence>
<organism evidence="1 2">
    <name type="scientific">Hallerella succinigenes</name>
    <dbReference type="NCBI Taxonomy" id="1896222"/>
    <lineage>
        <taxon>Bacteria</taxon>
        <taxon>Pseudomonadati</taxon>
        <taxon>Fibrobacterota</taxon>
        <taxon>Fibrobacteria</taxon>
        <taxon>Fibrobacterales</taxon>
        <taxon>Fibrobacteraceae</taxon>
        <taxon>Hallerella</taxon>
    </lineage>
</organism>
<proteinExistence type="predicted"/>
<protein>
    <submittedName>
        <fullName evidence="1">Uncharacterized protein</fullName>
    </submittedName>
</protein>
<reference evidence="1 2" key="1">
    <citation type="submission" date="2017-11" db="EMBL/GenBank/DDBJ databases">
        <title>Animal gut microbial communities from fecal samples from Wisconsin, USA.</title>
        <authorList>
            <person name="Neumann A."/>
        </authorList>
    </citation>
    <scope>NUCLEOTIDE SEQUENCE [LARGE SCALE GENOMIC DNA]</scope>
    <source>
        <strain evidence="1 2">UWS3</strain>
    </source>
</reference>
<dbReference type="EMBL" id="PGEX01000001">
    <property type="protein sequence ID" value="PJJ41365.1"/>
    <property type="molecule type" value="Genomic_DNA"/>
</dbReference>
<evidence type="ECO:0000313" key="2">
    <source>
        <dbReference type="Proteomes" id="UP000231134"/>
    </source>
</evidence>
<dbReference type="AlphaFoldDB" id="A0A2M9A6M0"/>
<comment type="caution">
    <text evidence="1">The sequence shown here is derived from an EMBL/GenBank/DDBJ whole genome shotgun (WGS) entry which is preliminary data.</text>
</comment>
<name>A0A2M9A6M0_9BACT</name>
<accession>A0A2M9A6M0</accession>
<evidence type="ECO:0000313" key="1">
    <source>
        <dbReference type="EMBL" id="PJJ41365.1"/>
    </source>
</evidence>